<evidence type="ECO:0000256" key="1">
    <source>
        <dbReference type="SAM" id="Coils"/>
    </source>
</evidence>
<feature type="domain" description="C2 NT-type" evidence="3">
    <location>
        <begin position="7"/>
        <end position="167"/>
    </location>
</feature>
<dbReference type="Pfam" id="PF10358">
    <property type="entry name" value="NT-C2"/>
    <property type="match status" value="1"/>
</dbReference>
<dbReference type="InterPro" id="IPR019448">
    <property type="entry name" value="NT-C2"/>
</dbReference>
<evidence type="ECO:0000256" key="2">
    <source>
        <dbReference type="SAM" id="MobiDB-lite"/>
    </source>
</evidence>
<dbReference type="PANTHER" id="PTHR31344">
    <property type="entry name" value="NUCLEAR PORE COMPLEX PROTEIN NUP205"/>
    <property type="match status" value="1"/>
</dbReference>
<dbReference type="EMBL" id="PKPP01005184">
    <property type="protein sequence ID" value="PWA61097.1"/>
    <property type="molecule type" value="Genomic_DNA"/>
</dbReference>
<feature type="compositionally biased region" description="Polar residues" evidence="2">
    <location>
        <begin position="251"/>
        <end position="262"/>
    </location>
</feature>
<evidence type="ECO:0000259" key="3">
    <source>
        <dbReference type="PROSITE" id="PS51840"/>
    </source>
</evidence>
<name>A0A2U1MIL1_ARTAN</name>
<protein>
    <recommendedName>
        <fullName evidence="3">C2 NT-type domain-containing protein</fullName>
    </recommendedName>
</protein>
<dbReference type="PROSITE" id="PS51840">
    <property type="entry name" value="C2_NT"/>
    <property type="match status" value="1"/>
</dbReference>
<feature type="region of interest" description="Disordered" evidence="2">
    <location>
        <begin position="202"/>
        <end position="262"/>
    </location>
</feature>
<comment type="caution">
    <text evidence="4">The sequence shown here is derived from an EMBL/GenBank/DDBJ whole genome shotgun (WGS) entry which is preliminary data.</text>
</comment>
<dbReference type="STRING" id="35608.A0A2U1MIL1"/>
<sequence>MVLGLKTRNRNSPYVHLDYVINLVEIKPWPPSQSLRSVRSALIQWEHGDKFSGSTKAVAPSNAFGLGVGDGKIEFNESFKLPVTLSRDMSVKTSNNETFLRNCIEFNLYEPRRDKTVKGQLLATAVIDFAEYGIFDDSFVISVPMNCKRMFGNTAQPMLFVEIQMVEKNNRVRCSFGERLIREGSMDKNVCALMNAEYAEEADTASVTDNNEDDDVSSRSSMDTGSSASGSNGNVTPQSENGSEAICGSSEKVNSQEVSVQSKRAIYEERISSSKDLYSELENARTTLSNLRNSRFTMLPQNTESCSSAKLSKPIGKNDTRKVMVYEANNESHIIGDIGTDSDSKRNAKRLDSSVDSGISNGSVRTSKVLEKFKNVGICDKNYEKNLTVNEISDASKVQHLEQRMQLLEGELRESAAIEISLYSVVAEHGRSINKVHAPARRLSRLYLHACKDNSFRRASSAKSIVSGLILVAKACGNDVPRLTFWLSNSVVLRAIIHKNFDKEKVSGIVKKGGTENSNEREDPCMVISLLEKVESWIFMRIIESIWWQTLAPYMQSTAAKEIPRVVDSGYNKTCQTTSGSLEHEQVHTSVKLWKTAFMDACERICPVRAAGHDCGCLSVLSMLIMEQCMARLDVAMFNAILRQSEDEGPTDPVSDPISDVGVLPIPSGKASFGAGAQLKTTIGNWSSWLTDLFGSPISFHLLTALSELMMLPKDMVLSNTVRKEVCPTIGVALIKRILDRFVPDEFCPDVIPKVVLESLNSKTLAPYMQSTAAKEIPRVVDSGYNKTCQTTSGSLEHEQVHTSVKLWKTAFMDACERICPVRAAGHDCGCLSVLSMLIMEQCMARLDVAMFNAILRQSEDEGPTDPVSDPISDVGVLPIPSGKASFGAGAQLKTTIGNWSSWLTDLFGSPISFHLLTALSELMMLPKDMVLSNTVRKEVCPTIGVALIKRILDRFVPDEFCPDVIPKVVLESLNSKDLTENGEDCITSLPCRAAPILYQPPSASLIGCILGNDGSRAHLSRSGSSILKKSNTSDDELDELDSPLTLIIDSCQPVAASTKPVWALKDVGNGNTSIRYQLLREIWMSSD</sequence>
<organism evidence="4 5">
    <name type="scientific">Artemisia annua</name>
    <name type="common">Sweet wormwood</name>
    <dbReference type="NCBI Taxonomy" id="35608"/>
    <lineage>
        <taxon>Eukaryota</taxon>
        <taxon>Viridiplantae</taxon>
        <taxon>Streptophyta</taxon>
        <taxon>Embryophyta</taxon>
        <taxon>Tracheophyta</taxon>
        <taxon>Spermatophyta</taxon>
        <taxon>Magnoliopsida</taxon>
        <taxon>eudicotyledons</taxon>
        <taxon>Gunneridae</taxon>
        <taxon>Pentapetalae</taxon>
        <taxon>asterids</taxon>
        <taxon>campanulids</taxon>
        <taxon>Asterales</taxon>
        <taxon>Asteraceae</taxon>
        <taxon>Asteroideae</taxon>
        <taxon>Anthemideae</taxon>
        <taxon>Artemisiinae</taxon>
        <taxon>Artemisia</taxon>
    </lineage>
</organism>
<accession>A0A2U1MIL1</accession>
<dbReference type="PANTHER" id="PTHR31344:SF15">
    <property type="entry name" value="EEIG1_EHBP1 PROTEIN AMINO-TERMINAL DOMAIN PROTEIN"/>
    <property type="match status" value="1"/>
</dbReference>
<dbReference type="Proteomes" id="UP000245207">
    <property type="component" value="Unassembled WGS sequence"/>
</dbReference>
<dbReference type="InterPro" id="IPR021827">
    <property type="entry name" value="Nup186/Nup192/Nup205"/>
</dbReference>
<proteinExistence type="predicted"/>
<dbReference type="AlphaFoldDB" id="A0A2U1MIL1"/>
<reference evidence="4 5" key="1">
    <citation type="journal article" date="2018" name="Mol. Plant">
        <title>The genome of Artemisia annua provides insight into the evolution of Asteraceae family and artemisinin biosynthesis.</title>
        <authorList>
            <person name="Shen Q."/>
            <person name="Zhang L."/>
            <person name="Liao Z."/>
            <person name="Wang S."/>
            <person name="Yan T."/>
            <person name="Shi P."/>
            <person name="Liu M."/>
            <person name="Fu X."/>
            <person name="Pan Q."/>
            <person name="Wang Y."/>
            <person name="Lv Z."/>
            <person name="Lu X."/>
            <person name="Zhang F."/>
            <person name="Jiang W."/>
            <person name="Ma Y."/>
            <person name="Chen M."/>
            <person name="Hao X."/>
            <person name="Li L."/>
            <person name="Tang Y."/>
            <person name="Lv G."/>
            <person name="Zhou Y."/>
            <person name="Sun X."/>
            <person name="Brodelius P.E."/>
            <person name="Rose J.K.C."/>
            <person name="Tang K."/>
        </authorList>
    </citation>
    <scope>NUCLEOTIDE SEQUENCE [LARGE SCALE GENOMIC DNA]</scope>
    <source>
        <strain evidence="5">cv. Huhao1</strain>
        <tissue evidence="4">Leaf</tissue>
    </source>
</reference>
<dbReference type="GO" id="GO:0005643">
    <property type="term" value="C:nuclear pore"/>
    <property type="evidence" value="ECO:0007669"/>
    <property type="project" value="InterPro"/>
</dbReference>
<keyword evidence="1" id="KW-0175">Coiled coil</keyword>
<feature type="compositionally biased region" description="Polar residues" evidence="2">
    <location>
        <begin position="232"/>
        <end position="242"/>
    </location>
</feature>
<gene>
    <name evidence="4" type="ORF">CTI12_AA376220</name>
</gene>
<evidence type="ECO:0000313" key="5">
    <source>
        <dbReference type="Proteomes" id="UP000245207"/>
    </source>
</evidence>
<feature type="compositionally biased region" description="Low complexity" evidence="2">
    <location>
        <begin position="218"/>
        <end position="231"/>
    </location>
</feature>
<feature type="coiled-coil region" evidence="1">
    <location>
        <begin position="264"/>
        <end position="294"/>
    </location>
</feature>
<evidence type="ECO:0000313" key="4">
    <source>
        <dbReference type="EMBL" id="PWA61097.1"/>
    </source>
</evidence>
<keyword evidence="5" id="KW-1185">Reference proteome</keyword>
<dbReference type="OrthoDB" id="20172at2759"/>